<keyword evidence="3" id="KW-1185">Reference proteome</keyword>
<organism evidence="2 3">
    <name type="scientific">Candidatus Terasakiella magnetica</name>
    <dbReference type="NCBI Taxonomy" id="1867952"/>
    <lineage>
        <taxon>Bacteria</taxon>
        <taxon>Pseudomonadati</taxon>
        <taxon>Pseudomonadota</taxon>
        <taxon>Alphaproteobacteria</taxon>
        <taxon>Rhodospirillales</taxon>
        <taxon>Terasakiellaceae</taxon>
        <taxon>Terasakiella</taxon>
    </lineage>
</organism>
<dbReference type="AlphaFoldDB" id="A0A1C3RJH9"/>
<evidence type="ECO:0000313" key="2">
    <source>
        <dbReference type="EMBL" id="SCA57432.1"/>
    </source>
</evidence>
<dbReference type="EMBL" id="FLYE01000044">
    <property type="protein sequence ID" value="SCA57432.1"/>
    <property type="molecule type" value="Genomic_DNA"/>
</dbReference>
<evidence type="ECO:0000313" key="3">
    <source>
        <dbReference type="Proteomes" id="UP000231658"/>
    </source>
</evidence>
<name>A0A1C3RJH9_9PROT</name>
<dbReference type="Proteomes" id="UP000231658">
    <property type="component" value="Unassembled WGS sequence"/>
</dbReference>
<dbReference type="RefSeq" id="WP_069189457.1">
    <property type="nucleotide sequence ID" value="NZ_FLYE01000044.1"/>
</dbReference>
<dbReference type="STRING" id="1867952.MTBPR1_50188"/>
<sequence length="175" mass="19173">MLASRWVERFAPLVKESASVLDLACGGGRHGRLFLKAGHQVRFVDKNIEAVGDLSGKSGAQITQMDLEDGKDWPFAPDSFDAIVVTNYLYRAHLGAMLTSLKQDGVLIYETFGLGNDQFGRPRSPDFLLKPGELLKLVEGQLQVVAYEQGIEGEKVVQRICAIKAQGPQSLQSLL</sequence>
<proteinExistence type="predicted"/>
<accession>A0A1C3RJH9</accession>
<reference evidence="2 3" key="1">
    <citation type="submission" date="2016-07" db="EMBL/GenBank/DDBJ databases">
        <authorList>
            <person name="Lefevre C.T."/>
        </authorList>
    </citation>
    <scope>NUCLEOTIDE SEQUENCE [LARGE SCALE GENOMIC DNA]</scope>
    <source>
        <strain evidence="2">PR1</strain>
    </source>
</reference>
<dbReference type="CDD" id="cd02440">
    <property type="entry name" value="AdoMet_MTases"/>
    <property type="match status" value="1"/>
</dbReference>
<evidence type="ECO:0000259" key="1">
    <source>
        <dbReference type="Pfam" id="PF13649"/>
    </source>
</evidence>
<protein>
    <recommendedName>
        <fullName evidence="1">Methyltransferase domain-containing protein</fullName>
    </recommendedName>
</protein>
<dbReference type="Pfam" id="PF13649">
    <property type="entry name" value="Methyltransf_25"/>
    <property type="match status" value="1"/>
</dbReference>
<dbReference type="InterPro" id="IPR041698">
    <property type="entry name" value="Methyltransf_25"/>
</dbReference>
<feature type="domain" description="Methyltransferase" evidence="1">
    <location>
        <begin position="20"/>
        <end position="93"/>
    </location>
</feature>
<dbReference type="Gene3D" id="3.40.50.150">
    <property type="entry name" value="Vaccinia Virus protein VP39"/>
    <property type="match status" value="1"/>
</dbReference>
<dbReference type="InterPro" id="IPR029063">
    <property type="entry name" value="SAM-dependent_MTases_sf"/>
</dbReference>
<gene>
    <name evidence="2" type="ORF">MTBPR1_50188</name>
</gene>
<dbReference type="OrthoDB" id="5298787at2"/>
<dbReference type="SUPFAM" id="SSF53335">
    <property type="entry name" value="S-adenosyl-L-methionine-dependent methyltransferases"/>
    <property type="match status" value="1"/>
</dbReference>